<evidence type="ECO:0000313" key="1">
    <source>
        <dbReference type="EMBL" id="MBX09130.1"/>
    </source>
</evidence>
<name>A0A2P2KTS1_RHIMU</name>
<reference evidence="1" key="1">
    <citation type="submission" date="2018-02" db="EMBL/GenBank/DDBJ databases">
        <title>Rhizophora mucronata_Transcriptome.</title>
        <authorList>
            <person name="Meera S.P."/>
            <person name="Sreeshan A."/>
            <person name="Augustine A."/>
        </authorList>
    </citation>
    <scope>NUCLEOTIDE SEQUENCE</scope>
    <source>
        <tissue evidence="1">Leaf</tissue>
    </source>
</reference>
<protein>
    <submittedName>
        <fullName evidence="1">Uncharacterized protein</fullName>
    </submittedName>
</protein>
<proteinExistence type="predicted"/>
<accession>A0A2P2KTS1</accession>
<dbReference type="EMBL" id="GGEC01028646">
    <property type="protein sequence ID" value="MBX09130.1"/>
    <property type="molecule type" value="Transcribed_RNA"/>
</dbReference>
<organism evidence="1">
    <name type="scientific">Rhizophora mucronata</name>
    <name type="common">Asiatic mangrove</name>
    <dbReference type="NCBI Taxonomy" id="61149"/>
    <lineage>
        <taxon>Eukaryota</taxon>
        <taxon>Viridiplantae</taxon>
        <taxon>Streptophyta</taxon>
        <taxon>Embryophyta</taxon>
        <taxon>Tracheophyta</taxon>
        <taxon>Spermatophyta</taxon>
        <taxon>Magnoliopsida</taxon>
        <taxon>eudicotyledons</taxon>
        <taxon>Gunneridae</taxon>
        <taxon>Pentapetalae</taxon>
        <taxon>rosids</taxon>
        <taxon>fabids</taxon>
        <taxon>Malpighiales</taxon>
        <taxon>Rhizophoraceae</taxon>
        <taxon>Rhizophora</taxon>
    </lineage>
</organism>
<sequence>MAFIFSNMIMGISTFFKP</sequence>
<dbReference type="AlphaFoldDB" id="A0A2P2KTS1"/>